<proteinExistence type="predicted"/>
<comment type="caution">
    <text evidence="1">The sequence shown here is derived from an EMBL/GenBank/DDBJ whole genome shotgun (WGS) entry which is preliminary data.</text>
</comment>
<name>A0A699XP39_TANCI</name>
<accession>A0A699XP39</accession>
<feature type="non-terminal residue" evidence="1">
    <location>
        <position position="60"/>
    </location>
</feature>
<sequence>MPHQPFSGNELVEEVLQALAVAARGTQVRAVVQGQQELAVRPGVQLLDLLHIHNQRAVDA</sequence>
<dbReference type="EMBL" id="BKCJ011850080">
    <property type="protein sequence ID" value="GFD58214.1"/>
    <property type="molecule type" value="Genomic_DNA"/>
</dbReference>
<dbReference type="AlphaFoldDB" id="A0A699XP39"/>
<organism evidence="1">
    <name type="scientific">Tanacetum cinerariifolium</name>
    <name type="common">Dalmatian daisy</name>
    <name type="synonym">Chrysanthemum cinerariifolium</name>
    <dbReference type="NCBI Taxonomy" id="118510"/>
    <lineage>
        <taxon>Eukaryota</taxon>
        <taxon>Viridiplantae</taxon>
        <taxon>Streptophyta</taxon>
        <taxon>Embryophyta</taxon>
        <taxon>Tracheophyta</taxon>
        <taxon>Spermatophyta</taxon>
        <taxon>Magnoliopsida</taxon>
        <taxon>eudicotyledons</taxon>
        <taxon>Gunneridae</taxon>
        <taxon>Pentapetalae</taxon>
        <taxon>asterids</taxon>
        <taxon>campanulids</taxon>
        <taxon>Asterales</taxon>
        <taxon>Asteraceae</taxon>
        <taxon>Asteroideae</taxon>
        <taxon>Anthemideae</taxon>
        <taxon>Anthemidinae</taxon>
        <taxon>Tanacetum</taxon>
    </lineage>
</organism>
<gene>
    <name evidence="1" type="ORF">Tci_930183</name>
</gene>
<evidence type="ECO:0000313" key="1">
    <source>
        <dbReference type="EMBL" id="GFD58214.1"/>
    </source>
</evidence>
<reference evidence="1" key="1">
    <citation type="journal article" date="2019" name="Sci. Rep.">
        <title>Draft genome of Tanacetum cinerariifolium, the natural source of mosquito coil.</title>
        <authorList>
            <person name="Yamashiro T."/>
            <person name="Shiraishi A."/>
            <person name="Satake H."/>
            <person name="Nakayama K."/>
        </authorList>
    </citation>
    <scope>NUCLEOTIDE SEQUENCE</scope>
</reference>
<protein>
    <submittedName>
        <fullName evidence="1">Uncharacterized protein</fullName>
    </submittedName>
</protein>